<proteinExistence type="predicted"/>
<dbReference type="GO" id="GO:0005829">
    <property type="term" value="C:cytosol"/>
    <property type="evidence" value="ECO:0007669"/>
    <property type="project" value="TreeGrafter"/>
</dbReference>
<organism evidence="2">
    <name type="scientific">mine drainage metagenome</name>
    <dbReference type="NCBI Taxonomy" id="410659"/>
    <lineage>
        <taxon>unclassified sequences</taxon>
        <taxon>metagenomes</taxon>
        <taxon>ecological metagenomes</taxon>
    </lineage>
</organism>
<comment type="caution">
    <text evidence="2">The sequence shown here is derived from an EMBL/GenBank/DDBJ whole genome shotgun (WGS) entry which is preliminary data.</text>
</comment>
<dbReference type="PANTHER" id="PTHR33202:SF2">
    <property type="entry name" value="FERRIC UPTAKE REGULATION PROTEIN"/>
    <property type="match status" value="1"/>
</dbReference>
<reference evidence="2" key="1">
    <citation type="submission" date="2016-10" db="EMBL/GenBank/DDBJ databases">
        <title>Sequence of Gallionella enrichment culture.</title>
        <authorList>
            <person name="Poehlein A."/>
            <person name="Muehling M."/>
            <person name="Daniel R."/>
        </authorList>
    </citation>
    <scope>NUCLEOTIDE SEQUENCE</scope>
</reference>
<dbReference type="Pfam" id="PF01475">
    <property type="entry name" value="FUR"/>
    <property type="match status" value="1"/>
</dbReference>
<dbReference type="CDD" id="cd07153">
    <property type="entry name" value="Fur_like"/>
    <property type="match status" value="1"/>
</dbReference>
<name>A0A1J5STU7_9ZZZZ</name>
<dbReference type="InterPro" id="IPR036390">
    <property type="entry name" value="WH_DNA-bd_sf"/>
</dbReference>
<evidence type="ECO:0000313" key="2">
    <source>
        <dbReference type="EMBL" id="OIR07456.1"/>
    </source>
</evidence>
<dbReference type="GO" id="GO:0003700">
    <property type="term" value="F:DNA-binding transcription factor activity"/>
    <property type="evidence" value="ECO:0007669"/>
    <property type="project" value="InterPro"/>
</dbReference>
<gene>
    <name evidence="2" type="primary">fur_5</name>
    <name evidence="2" type="ORF">GALL_104150</name>
</gene>
<dbReference type="GO" id="GO:0000976">
    <property type="term" value="F:transcription cis-regulatory region binding"/>
    <property type="evidence" value="ECO:0007669"/>
    <property type="project" value="TreeGrafter"/>
</dbReference>
<dbReference type="EMBL" id="MLJW01000037">
    <property type="protein sequence ID" value="OIR07456.1"/>
    <property type="molecule type" value="Genomic_DNA"/>
</dbReference>
<protein>
    <submittedName>
        <fullName evidence="2">Ferric uptake regulation protein</fullName>
    </submittedName>
</protein>
<dbReference type="AlphaFoldDB" id="A0A1J5STU7"/>
<evidence type="ECO:0000256" key="1">
    <source>
        <dbReference type="ARBA" id="ARBA00011738"/>
    </source>
</evidence>
<dbReference type="InterPro" id="IPR002481">
    <property type="entry name" value="FUR"/>
</dbReference>
<dbReference type="SUPFAM" id="SSF46785">
    <property type="entry name" value="Winged helix' DNA-binding domain"/>
    <property type="match status" value="1"/>
</dbReference>
<dbReference type="Gene3D" id="1.10.10.10">
    <property type="entry name" value="Winged helix-like DNA-binding domain superfamily/Winged helix DNA-binding domain"/>
    <property type="match status" value="1"/>
</dbReference>
<dbReference type="PANTHER" id="PTHR33202">
    <property type="entry name" value="ZINC UPTAKE REGULATION PROTEIN"/>
    <property type="match status" value="1"/>
</dbReference>
<dbReference type="GO" id="GO:1900376">
    <property type="term" value="P:regulation of secondary metabolite biosynthetic process"/>
    <property type="evidence" value="ECO:0007669"/>
    <property type="project" value="TreeGrafter"/>
</dbReference>
<dbReference type="InterPro" id="IPR036388">
    <property type="entry name" value="WH-like_DNA-bd_sf"/>
</dbReference>
<dbReference type="GO" id="GO:0045892">
    <property type="term" value="P:negative regulation of DNA-templated transcription"/>
    <property type="evidence" value="ECO:0007669"/>
    <property type="project" value="TreeGrafter"/>
</dbReference>
<accession>A0A1J5STU7</accession>
<dbReference type="GO" id="GO:0008270">
    <property type="term" value="F:zinc ion binding"/>
    <property type="evidence" value="ECO:0007669"/>
    <property type="project" value="TreeGrafter"/>
</dbReference>
<comment type="subunit">
    <text evidence="1">Homodimer.</text>
</comment>
<sequence>MVSHDSRGVTTTEAREKFKCFLSKKGLRVTNQRLAIFDAAFAQAEHFTAEQLLVHARAIDDSVSRATVYRTLPIMTESALLREVDIGQSEKFYLAASTNATQVAQVVCVDCNKIFEISAPFMEWYGSTVSSKLGLTPVSQRLQVSAHCNVLRQTGVCPRKS</sequence>